<keyword evidence="3" id="KW-1185">Reference proteome</keyword>
<gene>
    <name evidence="2" type="ORF">PHMEG_0006875</name>
</gene>
<comment type="caution">
    <text evidence="2">The sequence shown here is derived from an EMBL/GenBank/DDBJ whole genome shotgun (WGS) entry which is preliminary data.</text>
</comment>
<protein>
    <recommendedName>
        <fullName evidence="1">Integrase catalytic domain-containing protein</fullName>
    </recommendedName>
</protein>
<sequence length="239" mass="26898">MATTNSGKKDGMDDEETAPVEVYTLQLSDDEIVAAQKRSKFVQRVAVSSKYGNLNIDTRYELVTVETANRWRVVLLPPLWASTFKECLEWTLALTTRLWTSSSVVLVAWATQDSESVGSWIPGGRKQKGKAQRDGGDRYVIAAVEYVTRYAVACCVKQYTSEKVAILLMEEVILKFGVFRELLTDGAPEMTGIVIEELVQLLQARQINPVPYRSQLIILVERLHSSWKDCVSTSTQDER</sequence>
<dbReference type="GO" id="GO:0015074">
    <property type="term" value="P:DNA integration"/>
    <property type="evidence" value="ECO:0007669"/>
    <property type="project" value="InterPro"/>
</dbReference>
<accession>A0A225WN61</accession>
<feature type="domain" description="Integrase catalytic" evidence="1">
    <location>
        <begin position="118"/>
        <end position="239"/>
    </location>
</feature>
<reference evidence="3" key="1">
    <citation type="submission" date="2017-03" db="EMBL/GenBank/DDBJ databases">
        <title>Phytopthora megakarya and P. palmivora, two closely related causual agents of cacao black pod achieved similar genome size and gene model numbers by different mechanisms.</title>
        <authorList>
            <person name="Ali S."/>
            <person name="Shao J."/>
            <person name="Larry D.J."/>
            <person name="Kronmiller B."/>
            <person name="Shen D."/>
            <person name="Strem M.D."/>
            <person name="Melnick R.L."/>
            <person name="Guiltinan M.J."/>
            <person name="Tyler B.M."/>
            <person name="Meinhardt L.W."/>
            <person name="Bailey B.A."/>
        </authorList>
    </citation>
    <scope>NUCLEOTIDE SEQUENCE [LARGE SCALE GENOMIC DNA]</scope>
    <source>
        <strain evidence="3">zdho120</strain>
    </source>
</reference>
<dbReference type="Proteomes" id="UP000198211">
    <property type="component" value="Unassembled WGS sequence"/>
</dbReference>
<organism evidence="2 3">
    <name type="scientific">Phytophthora megakarya</name>
    <dbReference type="NCBI Taxonomy" id="4795"/>
    <lineage>
        <taxon>Eukaryota</taxon>
        <taxon>Sar</taxon>
        <taxon>Stramenopiles</taxon>
        <taxon>Oomycota</taxon>
        <taxon>Peronosporomycetes</taxon>
        <taxon>Peronosporales</taxon>
        <taxon>Peronosporaceae</taxon>
        <taxon>Phytophthora</taxon>
    </lineage>
</organism>
<dbReference type="InterPro" id="IPR012337">
    <property type="entry name" value="RNaseH-like_sf"/>
</dbReference>
<dbReference type="AlphaFoldDB" id="A0A225WN61"/>
<name>A0A225WN61_9STRA</name>
<dbReference type="InterPro" id="IPR001584">
    <property type="entry name" value="Integrase_cat-core"/>
</dbReference>
<dbReference type="GO" id="GO:0003676">
    <property type="term" value="F:nucleic acid binding"/>
    <property type="evidence" value="ECO:0007669"/>
    <property type="project" value="InterPro"/>
</dbReference>
<dbReference type="SUPFAM" id="SSF53098">
    <property type="entry name" value="Ribonuclease H-like"/>
    <property type="match status" value="1"/>
</dbReference>
<dbReference type="InterPro" id="IPR036397">
    <property type="entry name" value="RNaseH_sf"/>
</dbReference>
<dbReference type="Gene3D" id="3.30.420.10">
    <property type="entry name" value="Ribonuclease H-like superfamily/Ribonuclease H"/>
    <property type="match status" value="1"/>
</dbReference>
<dbReference type="PROSITE" id="PS50994">
    <property type="entry name" value="INTEGRASE"/>
    <property type="match status" value="1"/>
</dbReference>
<evidence type="ECO:0000313" key="3">
    <source>
        <dbReference type="Proteomes" id="UP000198211"/>
    </source>
</evidence>
<dbReference type="EMBL" id="NBNE01000512">
    <property type="protein sequence ID" value="OWZ18944.1"/>
    <property type="molecule type" value="Genomic_DNA"/>
</dbReference>
<dbReference type="OrthoDB" id="129901at2759"/>
<proteinExistence type="predicted"/>
<evidence type="ECO:0000259" key="1">
    <source>
        <dbReference type="PROSITE" id="PS50994"/>
    </source>
</evidence>
<evidence type="ECO:0000313" key="2">
    <source>
        <dbReference type="EMBL" id="OWZ18944.1"/>
    </source>
</evidence>